<dbReference type="EMBL" id="MU801978">
    <property type="protein sequence ID" value="KAJ3984801.1"/>
    <property type="molecule type" value="Genomic_DNA"/>
</dbReference>
<feature type="compositionally biased region" description="Low complexity" evidence="1">
    <location>
        <begin position="1"/>
        <end position="15"/>
    </location>
</feature>
<feature type="region of interest" description="Disordered" evidence="1">
    <location>
        <begin position="1"/>
        <end position="111"/>
    </location>
</feature>
<sequence>MSPLSASALAAAFASKNAEKRSYPNNPIPSNLGPKFVPPSNPHVTVTPENSPTPSIPSIDSPPTPKSSATTTATSSPVQSATPTTPSTHNPFSLAHLLPSKTSTPMRRKPNFAFLPLLDTPPNSGDNTPTPTICTPTAMIPKLDLEPEEANKSLASPIIHNENSSCDDEQPLAGAYSSSSSSYTSDSERLFIPSLKRTQLPKHAGYFGNDVPFVLKDPRLQAVSSPVLAPPSPLSLDGEVPSGTRSLDADLATIMQARLELVEREQSTTRDVLEYTEPITRTPSSSRPYTNPQIDGAPASPESSQENTEKTTDWEEVERFRRRRLGNKWTPPSSQGPSRTSSRAPSRERNVVEINGVEIELDGDN</sequence>
<dbReference type="Proteomes" id="UP001163850">
    <property type="component" value="Unassembled WGS sequence"/>
</dbReference>
<proteinExistence type="predicted"/>
<evidence type="ECO:0000313" key="2">
    <source>
        <dbReference type="EMBL" id="KAJ3984801.1"/>
    </source>
</evidence>
<organism evidence="2 3">
    <name type="scientific">Lentinula detonsa</name>
    <dbReference type="NCBI Taxonomy" id="2804962"/>
    <lineage>
        <taxon>Eukaryota</taxon>
        <taxon>Fungi</taxon>
        <taxon>Dikarya</taxon>
        <taxon>Basidiomycota</taxon>
        <taxon>Agaricomycotina</taxon>
        <taxon>Agaricomycetes</taxon>
        <taxon>Agaricomycetidae</taxon>
        <taxon>Agaricales</taxon>
        <taxon>Marasmiineae</taxon>
        <taxon>Omphalotaceae</taxon>
        <taxon>Lentinula</taxon>
    </lineage>
</organism>
<feature type="compositionally biased region" description="Basic and acidic residues" evidence="1">
    <location>
        <begin position="307"/>
        <end position="319"/>
    </location>
</feature>
<feature type="compositionally biased region" description="Polar residues" evidence="1">
    <location>
        <begin position="330"/>
        <end position="344"/>
    </location>
</feature>
<feature type="compositionally biased region" description="Low complexity" evidence="1">
    <location>
        <begin position="66"/>
        <end position="88"/>
    </location>
</feature>
<gene>
    <name evidence="2" type="ORF">F5890DRAFT_1474248</name>
</gene>
<feature type="region of interest" description="Disordered" evidence="1">
    <location>
        <begin position="263"/>
        <end position="365"/>
    </location>
</feature>
<accession>A0AA38PZV6</accession>
<dbReference type="AlphaFoldDB" id="A0AA38PZV6"/>
<evidence type="ECO:0000313" key="3">
    <source>
        <dbReference type="Proteomes" id="UP001163850"/>
    </source>
</evidence>
<name>A0AA38PZV6_9AGAR</name>
<evidence type="ECO:0000256" key="1">
    <source>
        <dbReference type="SAM" id="MobiDB-lite"/>
    </source>
</evidence>
<feature type="compositionally biased region" description="Low complexity" evidence="1">
    <location>
        <begin position="176"/>
        <end position="185"/>
    </location>
</feature>
<feature type="region of interest" description="Disordered" evidence="1">
    <location>
        <begin position="159"/>
        <end position="185"/>
    </location>
</feature>
<comment type="caution">
    <text evidence="2">The sequence shown here is derived from an EMBL/GenBank/DDBJ whole genome shotgun (WGS) entry which is preliminary data.</text>
</comment>
<feature type="compositionally biased region" description="Basic and acidic residues" evidence="1">
    <location>
        <begin position="263"/>
        <end position="273"/>
    </location>
</feature>
<feature type="region of interest" description="Disordered" evidence="1">
    <location>
        <begin position="226"/>
        <end position="245"/>
    </location>
</feature>
<reference evidence="2" key="1">
    <citation type="submission" date="2022-08" db="EMBL/GenBank/DDBJ databases">
        <authorList>
            <consortium name="DOE Joint Genome Institute"/>
            <person name="Min B."/>
            <person name="Riley R."/>
            <person name="Sierra-Patev S."/>
            <person name="Naranjo-Ortiz M."/>
            <person name="Looney B."/>
            <person name="Konkel Z."/>
            <person name="Slot J.C."/>
            <person name="Sakamoto Y."/>
            <person name="Steenwyk J.L."/>
            <person name="Rokas A."/>
            <person name="Carro J."/>
            <person name="Camarero S."/>
            <person name="Ferreira P."/>
            <person name="Molpeceres G."/>
            <person name="Ruiz-Duenas F.J."/>
            <person name="Serrano A."/>
            <person name="Henrissat B."/>
            <person name="Drula E."/>
            <person name="Hughes K.W."/>
            <person name="Mata J.L."/>
            <person name="Ishikawa N.K."/>
            <person name="Vargas-Isla R."/>
            <person name="Ushijima S."/>
            <person name="Smith C.A."/>
            <person name="Ahrendt S."/>
            <person name="Andreopoulos W."/>
            <person name="He G."/>
            <person name="Labutti K."/>
            <person name="Lipzen A."/>
            <person name="Ng V."/>
            <person name="Sandor L."/>
            <person name="Barry K."/>
            <person name="Martinez A.T."/>
            <person name="Xiao Y."/>
            <person name="Gibbons J.G."/>
            <person name="Terashima K."/>
            <person name="Hibbett D.S."/>
            <person name="Grigoriev I.V."/>
        </authorList>
    </citation>
    <scope>NUCLEOTIDE SEQUENCE</scope>
    <source>
        <strain evidence="2">TFB7829</strain>
    </source>
</reference>
<feature type="compositionally biased region" description="Polar residues" evidence="1">
    <location>
        <begin position="279"/>
        <end position="293"/>
    </location>
</feature>
<protein>
    <submittedName>
        <fullName evidence="2">Uncharacterized protein</fullName>
    </submittedName>
</protein>